<evidence type="ECO:0000313" key="5">
    <source>
        <dbReference type="EMBL" id="SDZ00318.1"/>
    </source>
</evidence>
<dbReference type="RefSeq" id="WP_093314000.1">
    <property type="nucleotide sequence ID" value="NZ_FNPV01000006.1"/>
</dbReference>
<dbReference type="GO" id="GO:0015562">
    <property type="term" value="F:efflux transmembrane transporter activity"/>
    <property type="evidence" value="ECO:0007669"/>
    <property type="project" value="TreeGrafter"/>
</dbReference>
<evidence type="ECO:0000313" key="6">
    <source>
        <dbReference type="Proteomes" id="UP000199230"/>
    </source>
</evidence>
<reference evidence="5 6" key="1">
    <citation type="submission" date="2016-10" db="EMBL/GenBank/DDBJ databases">
        <authorList>
            <person name="de Groot N.N."/>
        </authorList>
    </citation>
    <scope>NUCLEOTIDE SEQUENCE [LARGE SCALE GENOMIC DNA]</scope>
    <source>
        <strain evidence="5 6">APO</strain>
    </source>
</reference>
<keyword evidence="6" id="KW-1185">Reference proteome</keyword>
<dbReference type="OrthoDB" id="9778236at2"/>
<evidence type="ECO:0000256" key="1">
    <source>
        <dbReference type="SAM" id="Coils"/>
    </source>
</evidence>
<dbReference type="Pfam" id="PF25954">
    <property type="entry name" value="Beta-barrel_RND_2"/>
    <property type="match status" value="1"/>
</dbReference>
<sequence length="403" mass="45462">MNQKKKILILLMILLTFGIAFFVLMPASEENELLEIQPQTFRQVLTATGRVTGSPFYLQAQVTGQVLDLTVAEGDLVEREQLLVQLDDEDLQWQLRQQASAVAVAQAQHRNITENRLPEARNHLESLLLEQAVRQEELALEEEDLQRRLHRHRRLYEQGALPLETLEATEKAMDLWEQSVKELEKLELQIATARKDVEVYSPGGSETTESLALLEQAEVKLESLQQERNRYQLSSLTEGRVLEVHKEVGELAQKGDPLLTIGRETSLLAEVEIDERNIALLKLGQPALLWPEAYPSREVSARVSRIAPRVDADTGTVLVQLTIEEPVDFLIEDLTLQAEIEVRVLEDALLLPVAYLVGRDPVRVMVLENGQPKERVLPRTESIGLEKILVLEGLEAGESLVKP</sequence>
<dbReference type="PANTHER" id="PTHR30469:SF15">
    <property type="entry name" value="HLYD FAMILY OF SECRETION PROTEINS"/>
    <property type="match status" value="1"/>
</dbReference>
<gene>
    <name evidence="5" type="ORF">SAMN05192546_106202</name>
</gene>
<protein>
    <submittedName>
        <fullName evidence="5">HlyD family secretion protein</fullName>
    </submittedName>
</protein>
<keyword evidence="2" id="KW-1133">Transmembrane helix</keyword>
<name>A0A1H3PH52_9FIRM</name>
<dbReference type="EMBL" id="FNPV01000006">
    <property type="protein sequence ID" value="SDZ00318.1"/>
    <property type="molecule type" value="Genomic_DNA"/>
</dbReference>
<dbReference type="STRING" id="159292.SAMN05192546_106202"/>
<accession>A0A1H3PH52</accession>
<evidence type="ECO:0000259" key="4">
    <source>
        <dbReference type="Pfam" id="PF25954"/>
    </source>
</evidence>
<evidence type="ECO:0000256" key="2">
    <source>
        <dbReference type="SAM" id="Phobius"/>
    </source>
</evidence>
<dbReference type="InterPro" id="IPR058792">
    <property type="entry name" value="Beta-barrel_RND_2"/>
</dbReference>
<keyword evidence="2" id="KW-0812">Transmembrane</keyword>
<dbReference type="Gene3D" id="2.40.30.170">
    <property type="match status" value="1"/>
</dbReference>
<dbReference type="Pfam" id="PF25917">
    <property type="entry name" value="BSH_RND"/>
    <property type="match status" value="1"/>
</dbReference>
<dbReference type="SUPFAM" id="SSF111369">
    <property type="entry name" value="HlyD-like secretion proteins"/>
    <property type="match status" value="1"/>
</dbReference>
<dbReference type="Gene3D" id="2.40.50.100">
    <property type="match status" value="1"/>
</dbReference>
<feature type="coiled-coil region" evidence="1">
    <location>
        <begin position="135"/>
        <end position="234"/>
    </location>
</feature>
<evidence type="ECO:0000259" key="3">
    <source>
        <dbReference type="Pfam" id="PF25917"/>
    </source>
</evidence>
<keyword evidence="1" id="KW-0175">Coiled coil</keyword>
<feature type="domain" description="CusB-like beta-barrel" evidence="4">
    <location>
        <begin position="270"/>
        <end position="338"/>
    </location>
</feature>
<feature type="transmembrane region" description="Helical" evidence="2">
    <location>
        <begin position="7"/>
        <end position="27"/>
    </location>
</feature>
<dbReference type="Proteomes" id="UP000199230">
    <property type="component" value="Unassembled WGS sequence"/>
</dbReference>
<dbReference type="PANTHER" id="PTHR30469">
    <property type="entry name" value="MULTIDRUG RESISTANCE PROTEIN MDTA"/>
    <property type="match status" value="1"/>
</dbReference>
<dbReference type="InterPro" id="IPR058625">
    <property type="entry name" value="MdtA-like_BSH"/>
</dbReference>
<dbReference type="AlphaFoldDB" id="A0A1H3PH52"/>
<keyword evidence="2" id="KW-0472">Membrane</keyword>
<dbReference type="GO" id="GO:1990281">
    <property type="term" value="C:efflux pump complex"/>
    <property type="evidence" value="ECO:0007669"/>
    <property type="project" value="TreeGrafter"/>
</dbReference>
<feature type="domain" description="Multidrug resistance protein MdtA-like barrel-sandwich hybrid" evidence="3">
    <location>
        <begin position="59"/>
        <end position="257"/>
    </location>
</feature>
<organism evidence="5 6">
    <name type="scientific">Tindallia californiensis</name>
    <dbReference type="NCBI Taxonomy" id="159292"/>
    <lineage>
        <taxon>Bacteria</taxon>
        <taxon>Bacillati</taxon>
        <taxon>Bacillota</taxon>
        <taxon>Clostridia</taxon>
        <taxon>Peptostreptococcales</taxon>
        <taxon>Tindalliaceae</taxon>
        <taxon>Tindallia</taxon>
    </lineage>
</organism>
<proteinExistence type="predicted"/>